<dbReference type="Gene3D" id="3.30.40.10">
    <property type="entry name" value="Zinc/RING finger domain, C3HC4 (zinc finger)"/>
    <property type="match status" value="1"/>
</dbReference>
<dbReference type="SUPFAM" id="SSF57903">
    <property type="entry name" value="FYVE/PHD zinc finger"/>
    <property type="match status" value="1"/>
</dbReference>
<dbReference type="Proteomes" id="UP000596742">
    <property type="component" value="Unassembled WGS sequence"/>
</dbReference>
<dbReference type="InterPro" id="IPR013083">
    <property type="entry name" value="Znf_RING/FYVE/PHD"/>
</dbReference>
<evidence type="ECO:0008006" key="3">
    <source>
        <dbReference type="Google" id="ProtNLM"/>
    </source>
</evidence>
<accession>A0A8B6GDW7</accession>
<name>A0A8B6GDW7_MYTGA</name>
<dbReference type="EMBL" id="UYJE01008307">
    <property type="protein sequence ID" value="VDI62862.1"/>
    <property type="molecule type" value="Genomic_DNA"/>
</dbReference>
<protein>
    <recommendedName>
        <fullName evidence="3">Zinc finger PHD-type domain-containing protein</fullName>
    </recommendedName>
</protein>
<gene>
    <name evidence="1" type="ORF">MGAL_10B076552</name>
</gene>
<evidence type="ECO:0000313" key="2">
    <source>
        <dbReference type="Proteomes" id="UP000596742"/>
    </source>
</evidence>
<reference evidence="1" key="1">
    <citation type="submission" date="2018-11" db="EMBL/GenBank/DDBJ databases">
        <authorList>
            <person name="Alioto T."/>
            <person name="Alioto T."/>
        </authorList>
    </citation>
    <scope>NUCLEOTIDE SEQUENCE</scope>
</reference>
<evidence type="ECO:0000313" key="1">
    <source>
        <dbReference type="EMBL" id="VDI62862.1"/>
    </source>
</evidence>
<dbReference type="AlphaFoldDB" id="A0A8B6GDW7"/>
<proteinExistence type="predicted"/>
<keyword evidence="2" id="KW-1185">Reference proteome</keyword>
<dbReference type="InterPro" id="IPR011011">
    <property type="entry name" value="Znf_FYVE_PHD"/>
</dbReference>
<comment type="caution">
    <text evidence="1">The sequence shown here is derived from an EMBL/GenBank/DDBJ whole genome shotgun (WGS) entry which is preliminary data.</text>
</comment>
<sequence>MSIENPPKAIVYPNEPRNRKDSIDHYINPVCELAVTDSESIECNACDMWLHKYCTILSDEHFEKHTTDIDMLYTCHLCTLRDQDDCVTTIQEEYHRSLVYFDLVLTRDNKESSAAGVNQSCDQNLTKAKTKRYAKVLYQPQKTRNQYLYSQQNSCQYANQAVFFKNPILSSRQPYKTNQYFQPKQHIPVPSDKKYVQNNKRQNFNKPIVRHDIAGQSPMPEKCHNVDNEAMCNTTVPTNSDT</sequence>
<organism evidence="1 2">
    <name type="scientific">Mytilus galloprovincialis</name>
    <name type="common">Mediterranean mussel</name>
    <dbReference type="NCBI Taxonomy" id="29158"/>
    <lineage>
        <taxon>Eukaryota</taxon>
        <taxon>Metazoa</taxon>
        <taxon>Spiralia</taxon>
        <taxon>Lophotrochozoa</taxon>
        <taxon>Mollusca</taxon>
        <taxon>Bivalvia</taxon>
        <taxon>Autobranchia</taxon>
        <taxon>Pteriomorphia</taxon>
        <taxon>Mytilida</taxon>
        <taxon>Mytiloidea</taxon>
        <taxon>Mytilidae</taxon>
        <taxon>Mytilinae</taxon>
        <taxon>Mytilus</taxon>
    </lineage>
</organism>